<protein>
    <submittedName>
        <fullName evidence="1">Uncharacterized protein</fullName>
    </submittedName>
</protein>
<gene>
    <name evidence="1" type="ORF">SDC9_87969</name>
</gene>
<reference evidence="1" key="1">
    <citation type="submission" date="2019-08" db="EMBL/GenBank/DDBJ databases">
        <authorList>
            <person name="Kucharzyk K."/>
            <person name="Murdoch R.W."/>
            <person name="Higgins S."/>
            <person name="Loffler F."/>
        </authorList>
    </citation>
    <scope>NUCLEOTIDE SEQUENCE</scope>
</reference>
<accession>A0A644ZKR1</accession>
<proteinExistence type="predicted"/>
<organism evidence="1">
    <name type="scientific">bioreactor metagenome</name>
    <dbReference type="NCBI Taxonomy" id="1076179"/>
    <lineage>
        <taxon>unclassified sequences</taxon>
        <taxon>metagenomes</taxon>
        <taxon>ecological metagenomes</taxon>
    </lineage>
</organism>
<sequence>MLFVFDYLTERALFIELSEIITGKSLKKPICTLSVGEAPKQFLNFDEIASTSASLDVDESFFGDESFDLNELDKEGFDGLDDIEISAEESDLY</sequence>
<dbReference type="SUPFAM" id="SSF159941">
    <property type="entry name" value="MM3350-like"/>
    <property type="match status" value="1"/>
</dbReference>
<dbReference type="AlphaFoldDB" id="A0A644ZKR1"/>
<name>A0A644ZKR1_9ZZZZ</name>
<evidence type="ECO:0000313" key="1">
    <source>
        <dbReference type="EMBL" id="MPM41317.1"/>
    </source>
</evidence>
<dbReference type="InterPro" id="IPR024047">
    <property type="entry name" value="MM3350-like_sf"/>
</dbReference>
<dbReference type="EMBL" id="VSSQ01009329">
    <property type="protein sequence ID" value="MPM41317.1"/>
    <property type="molecule type" value="Genomic_DNA"/>
</dbReference>
<comment type="caution">
    <text evidence="1">The sequence shown here is derived from an EMBL/GenBank/DDBJ whole genome shotgun (WGS) entry which is preliminary data.</text>
</comment>